<protein>
    <submittedName>
        <fullName evidence="1">Uncharacterized protein</fullName>
    </submittedName>
</protein>
<evidence type="ECO:0000313" key="1">
    <source>
        <dbReference type="EMBL" id="GGB17061.1"/>
    </source>
</evidence>
<comment type="caution">
    <text evidence="1">The sequence shown here is derived from an EMBL/GenBank/DDBJ whole genome shotgun (WGS) entry which is preliminary data.</text>
</comment>
<sequence>MRKQLKNFSPSEILITADEARLILKFIFKPSEHPTIDQLPMNHRELNLAEGLLVEAIDASYSIGYVEALFRSTANPSAKAFSVMRKFAKSSKKYWYKHATASDLLSIKIYGVVINKLARRFKNILAIYLVKKIDTNEKNLPLTAFLDYKVPANHLPRVWS</sequence>
<proteinExistence type="predicted"/>
<reference evidence="2" key="1">
    <citation type="journal article" date="2019" name="Int. J. Syst. Evol. Microbiol.">
        <title>The Global Catalogue of Microorganisms (GCM) 10K type strain sequencing project: providing services to taxonomists for standard genome sequencing and annotation.</title>
        <authorList>
            <consortium name="The Broad Institute Genomics Platform"/>
            <consortium name="The Broad Institute Genome Sequencing Center for Infectious Disease"/>
            <person name="Wu L."/>
            <person name="Ma J."/>
        </authorList>
    </citation>
    <scope>NUCLEOTIDE SEQUENCE [LARGE SCALE GENOMIC DNA]</scope>
    <source>
        <strain evidence="2">CGMCC 1.10131</strain>
    </source>
</reference>
<dbReference type="Proteomes" id="UP000651977">
    <property type="component" value="Unassembled WGS sequence"/>
</dbReference>
<gene>
    <name evidence="1" type="ORF">GCM10007414_33100</name>
</gene>
<keyword evidence="2" id="KW-1185">Reference proteome</keyword>
<dbReference type="RefSeq" id="WP_157051756.1">
    <property type="nucleotide sequence ID" value="NZ_BMDY01000024.1"/>
</dbReference>
<name>A0ABQ1I6V2_9ALTE</name>
<evidence type="ECO:0000313" key="2">
    <source>
        <dbReference type="Proteomes" id="UP000651977"/>
    </source>
</evidence>
<accession>A0ABQ1I6V2</accession>
<organism evidence="1 2">
    <name type="scientific">Agarivorans gilvus</name>
    <dbReference type="NCBI Taxonomy" id="680279"/>
    <lineage>
        <taxon>Bacteria</taxon>
        <taxon>Pseudomonadati</taxon>
        <taxon>Pseudomonadota</taxon>
        <taxon>Gammaproteobacteria</taxon>
        <taxon>Alteromonadales</taxon>
        <taxon>Alteromonadaceae</taxon>
        <taxon>Agarivorans</taxon>
    </lineage>
</organism>
<dbReference type="EMBL" id="BMDY01000024">
    <property type="protein sequence ID" value="GGB17061.1"/>
    <property type="molecule type" value="Genomic_DNA"/>
</dbReference>